<evidence type="ECO:0000313" key="2">
    <source>
        <dbReference type="EMBL" id="KAJ8035802.1"/>
    </source>
</evidence>
<reference evidence="2" key="1">
    <citation type="submission" date="2021-10" db="EMBL/GenBank/DDBJ databases">
        <title>Tropical sea cucumber genome reveals ecological adaptation and Cuvierian tubules defense mechanism.</title>
        <authorList>
            <person name="Chen T."/>
        </authorList>
    </citation>
    <scope>NUCLEOTIDE SEQUENCE</scope>
    <source>
        <strain evidence="2">Nanhai2018</strain>
        <tissue evidence="2">Muscle</tissue>
    </source>
</reference>
<organism evidence="2 3">
    <name type="scientific">Holothuria leucospilota</name>
    <name type="common">Black long sea cucumber</name>
    <name type="synonym">Mertensiothuria leucospilota</name>
    <dbReference type="NCBI Taxonomy" id="206669"/>
    <lineage>
        <taxon>Eukaryota</taxon>
        <taxon>Metazoa</taxon>
        <taxon>Echinodermata</taxon>
        <taxon>Eleutherozoa</taxon>
        <taxon>Echinozoa</taxon>
        <taxon>Holothuroidea</taxon>
        <taxon>Aspidochirotacea</taxon>
        <taxon>Aspidochirotida</taxon>
        <taxon>Holothuriidae</taxon>
        <taxon>Holothuria</taxon>
    </lineage>
</organism>
<gene>
    <name evidence="2" type="ORF">HOLleu_19586</name>
</gene>
<dbReference type="PRINTS" id="PR00081">
    <property type="entry name" value="GDHRDH"/>
</dbReference>
<keyword evidence="3" id="KW-1185">Reference proteome</keyword>
<dbReference type="PANTHER" id="PTHR44404:SF1">
    <property type="entry name" value="HYDROXYSTEROID 11-BETA-DEHYDROGENASE 1-LIKE PROTEIN"/>
    <property type="match status" value="1"/>
</dbReference>
<dbReference type="Gene3D" id="3.40.50.720">
    <property type="entry name" value="NAD(P)-binding Rossmann-like Domain"/>
    <property type="match status" value="1"/>
</dbReference>
<dbReference type="AlphaFoldDB" id="A0A9Q1H534"/>
<dbReference type="Proteomes" id="UP001152320">
    <property type="component" value="Chromosome 9"/>
</dbReference>
<dbReference type="Pfam" id="PF00106">
    <property type="entry name" value="adh_short"/>
    <property type="match status" value="1"/>
</dbReference>
<evidence type="ECO:0000256" key="1">
    <source>
        <dbReference type="ARBA" id="ARBA00023002"/>
    </source>
</evidence>
<dbReference type="OrthoDB" id="1933717at2759"/>
<dbReference type="InterPro" id="IPR036291">
    <property type="entry name" value="NAD(P)-bd_dom_sf"/>
</dbReference>
<dbReference type="InterPro" id="IPR002347">
    <property type="entry name" value="SDR_fam"/>
</dbReference>
<accession>A0A9Q1H534</accession>
<dbReference type="EMBL" id="JAIZAY010000009">
    <property type="protein sequence ID" value="KAJ8035802.1"/>
    <property type="molecule type" value="Genomic_DNA"/>
</dbReference>
<dbReference type="PROSITE" id="PS00061">
    <property type="entry name" value="ADH_SHORT"/>
    <property type="match status" value="1"/>
</dbReference>
<name>A0A9Q1H534_HOLLE</name>
<evidence type="ECO:0000313" key="3">
    <source>
        <dbReference type="Proteomes" id="UP001152320"/>
    </source>
</evidence>
<proteinExistence type="predicted"/>
<dbReference type="PANTHER" id="PTHR44404">
    <property type="entry name" value="HYDROXYSTEROID DEHYDROGENASE 1M"/>
    <property type="match status" value="1"/>
</dbReference>
<dbReference type="GO" id="GO:0016491">
    <property type="term" value="F:oxidoreductase activity"/>
    <property type="evidence" value="ECO:0007669"/>
    <property type="project" value="UniProtKB-KW"/>
</dbReference>
<protein>
    <submittedName>
        <fullName evidence="2">Hydroxysteroid 11-beta-dehydrogenase 1-like protein</fullName>
    </submittedName>
</protein>
<sequence>MASFGKIILVLTVFGLILAVYFRDTFDPESIRGKRVIITGSSTGIGEQVAYEYSKLGARVLVTARRGNVLEKVVEKCKELGAEEAYYIPLDMSRLNDTEILIQEAERRFGGLDHLIMNHIASNYLQLWEGDWDKFNLIMDVNLKAYVSLATNAMPLLEKSKGSIAVLSSVAGKIGVPFTALYCCSKFGLSGFFSSYRLELGMKNIDVSITEFIIGSIDTQNAKKYSRAVFDETIFSTSAVDTANRIMRGTQLRERTVYFPRYTFAITVFRDIAPGLIDRLLLSSIKSDAVKKISEYPSR</sequence>
<dbReference type="InterPro" id="IPR020904">
    <property type="entry name" value="Sc_DH/Rdtase_CS"/>
</dbReference>
<comment type="caution">
    <text evidence="2">The sequence shown here is derived from an EMBL/GenBank/DDBJ whole genome shotgun (WGS) entry which is preliminary data.</text>
</comment>
<dbReference type="SUPFAM" id="SSF51735">
    <property type="entry name" value="NAD(P)-binding Rossmann-fold domains"/>
    <property type="match status" value="1"/>
</dbReference>
<keyword evidence="1" id="KW-0560">Oxidoreductase</keyword>